<feature type="transmembrane region" description="Helical" evidence="1">
    <location>
        <begin position="110"/>
        <end position="128"/>
    </location>
</feature>
<keyword evidence="1" id="KW-1133">Transmembrane helix</keyword>
<organism evidence="2 3">
    <name type="scientific">Labilibaculum filiforme</name>
    <dbReference type="NCBI Taxonomy" id="1940526"/>
    <lineage>
        <taxon>Bacteria</taxon>
        <taxon>Pseudomonadati</taxon>
        <taxon>Bacteroidota</taxon>
        <taxon>Bacteroidia</taxon>
        <taxon>Marinilabiliales</taxon>
        <taxon>Marinifilaceae</taxon>
        <taxon>Labilibaculum</taxon>
    </lineage>
</organism>
<dbReference type="OrthoDB" id="1164913at2"/>
<dbReference type="RefSeq" id="WP_101260307.1">
    <property type="nucleotide sequence ID" value="NZ_MVDD01000003.1"/>
</dbReference>
<proteinExistence type="predicted"/>
<sequence length="129" mass="15371">MTQYNPPIESRDTDELILISKSSIDEWQQSAIDISKGELKKRGLSQTQIDSRYSELEKEFNEQIETELKIASEEDYSVFEKIWMILFWPRELFHGWYLKRDGYTLKAKRRIQLILTGLIFYVIMILTSI</sequence>
<evidence type="ECO:0000256" key="1">
    <source>
        <dbReference type="SAM" id="Phobius"/>
    </source>
</evidence>
<dbReference type="Proteomes" id="UP000233535">
    <property type="component" value="Unassembled WGS sequence"/>
</dbReference>
<keyword evidence="1" id="KW-0812">Transmembrane</keyword>
<protein>
    <submittedName>
        <fullName evidence="2">Uncharacterized protein</fullName>
    </submittedName>
</protein>
<accession>A0A2N3I1I8</accession>
<evidence type="ECO:0000313" key="2">
    <source>
        <dbReference type="EMBL" id="PKQ64174.1"/>
    </source>
</evidence>
<comment type="caution">
    <text evidence="2">The sequence shown here is derived from an EMBL/GenBank/DDBJ whole genome shotgun (WGS) entry which is preliminary data.</text>
</comment>
<reference evidence="2 3" key="1">
    <citation type="journal article" date="2017" name="Front. Microbiol.">
        <title>Labilibaculum manganireducens gen. nov., sp. nov. and Labilibaculum filiforme sp. nov., Novel Bacteroidetes Isolated from Subsurface Sediments of the Baltic Sea.</title>
        <authorList>
            <person name="Vandieken V."/>
            <person name="Marshall I.P."/>
            <person name="Niemann H."/>
            <person name="Engelen B."/>
            <person name="Cypionka H."/>
        </authorList>
    </citation>
    <scope>NUCLEOTIDE SEQUENCE [LARGE SCALE GENOMIC DNA]</scope>
    <source>
        <strain evidence="2 3">59.16B</strain>
    </source>
</reference>
<keyword evidence="3" id="KW-1185">Reference proteome</keyword>
<dbReference type="AlphaFoldDB" id="A0A2N3I1I8"/>
<dbReference type="EMBL" id="MVDD01000003">
    <property type="protein sequence ID" value="PKQ64174.1"/>
    <property type="molecule type" value="Genomic_DNA"/>
</dbReference>
<keyword evidence="1" id="KW-0472">Membrane</keyword>
<name>A0A2N3I1I8_9BACT</name>
<gene>
    <name evidence="2" type="ORF">BZG02_04930</name>
</gene>
<evidence type="ECO:0000313" key="3">
    <source>
        <dbReference type="Proteomes" id="UP000233535"/>
    </source>
</evidence>